<dbReference type="SMART" id="SM00326">
    <property type="entry name" value="SH3"/>
    <property type="match status" value="1"/>
</dbReference>
<dbReference type="InterPro" id="IPR007461">
    <property type="entry name" value="Ysc84_actin-binding"/>
</dbReference>
<organism evidence="6 7">
    <name type="scientific">Smittium simulii</name>
    <dbReference type="NCBI Taxonomy" id="133385"/>
    <lineage>
        <taxon>Eukaryota</taxon>
        <taxon>Fungi</taxon>
        <taxon>Fungi incertae sedis</taxon>
        <taxon>Zoopagomycota</taxon>
        <taxon>Kickxellomycotina</taxon>
        <taxon>Harpellomycetes</taxon>
        <taxon>Harpellales</taxon>
        <taxon>Legeriomycetaceae</taxon>
        <taxon>Smittium</taxon>
    </lineage>
</organism>
<dbReference type="SUPFAM" id="SSF50044">
    <property type="entry name" value="SH3-domain"/>
    <property type="match status" value="1"/>
</dbReference>
<dbReference type="OrthoDB" id="443981at2759"/>
<keyword evidence="7" id="KW-1185">Reference proteome</keyword>
<dbReference type="PRINTS" id="PR00452">
    <property type="entry name" value="SH3DOMAIN"/>
</dbReference>
<dbReference type="Pfam" id="PF04366">
    <property type="entry name" value="Ysc84"/>
    <property type="match status" value="1"/>
</dbReference>
<dbReference type="InterPro" id="IPR033643">
    <property type="entry name" value="SYLF_SH3YL1-like"/>
</dbReference>
<feature type="compositionally biased region" description="Polar residues" evidence="4">
    <location>
        <begin position="287"/>
        <end position="297"/>
    </location>
</feature>
<evidence type="ECO:0000256" key="4">
    <source>
        <dbReference type="SAM" id="MobiDB-lite"/>
    </source>
</evidence>
<evidence type="ECO:0000256" key="3">
    <source>
        <dbReference type="PROSITE-ProRule" id="PRU00192"/>
    </source>
</evidence>
<sequence length="391" mass="41466">MDIMRSDTLLKNTNRDPNNSKYADKVIPKNILEKCKGIAIMTVIKGGFVWSGRVGSGIVIARLPNGSWSAPSAIGTAGVGFGGQIGAQLTDFVMILNTTSAVKAFSHGGNVTLGGNIGVAAGPLGRSAEVSGAIINVAPVFSYSKSKGLFVGVSLEGSIILERKDTNEKFYGKRIAAKDLLSGSVPAPPEANALYRAIELKSGTGNTPNVSRQSSVLSTPNELMSSQASNYGKDNYRHSTPYANTSNTSENNGYGAAPRSYLNNSISYGSTSNNFYSDLTRGDNPPQYESTSNTGTDYPNEKLTPGRNSNLSQSSRRVPPPPPNPPAQQSVSMPKVASALYSFEGQAPGDLSFNKGDKIVIIKSTDTQNDWWEGSCKGITGQFPANYVRLE</sequence>
<comment type="similarity">
    <text evidence="1">Belongs to the SH3YL1 family.</text>
</comment>
<evidence type="ECO:0000259" key="5">
    <source>
        <dbReference type="PROSITE" id="PS50002"/>
    </source>
</evidence>
<dbReference type="PANTHER" id="PTHR15629">
    <property type="entry name" value="SH3YL1 PROTEIN"/>
    <property type="match status" value="1"/>
</dbReference>
<proteinExistence type="inferred from homology"/>
<feature type="region of interest" description="Disordered" evidence="4">
    <location>
        <begin position="202"/>
        <end position="256"/>
    </location>
</feature>
<feature type="domain" description="SH3" evidence="5">
    <location>
        <begin position="332"/>
        <end position="391"/>
    </location>
</feature>
<dbReference type="AlphaFoldDB" id="A0A2T9YAW8"/>
<dbReference type="EMBL" id="MBFR01000312">
    <property type="protein sequence ID" value="PVU89477.1"/>
    <property type="molecule type" value="Genomic_DNA"/>
</dbReference>
<dbReference type="CDD" id="cd11525">
    <property type="entry name" value="SYLF_SH3YL1_like"/>
    <property type="match status" value="1"/>
</dbReference>
<name>A0A2T9YAW8_9FUNG</name>
<dbReference type="Gene3D" id="2.30.30.40">
    <property type="entry name" value="SH3 Domains"/>
    <property type="match status" value="1"/>
</dbReference>
<dbReference type="Proteomes" id="UP000245383">
    <property type="component" value="Unassembled WGS sequence"/>
</dbReference>
<evidence type="ECO:0000256" key="2">
    <source>
        <dbReference type="ARBA" id="ARBA00022443"/>
    </source>
</evidence>
<dbReference type="InterPro" id="IPR001452">
    <property type="entry name" value="SH3_domain"/>
</dbReference>
<evidence type="ECO:0000256" key="1">
    <source>
        <dbReference type="ARBA" id="ARBA00007761"/>
    </source>
</evidence>
<feature type="compositionally biased region" description="Polar residues" evidence="4">
    <location>
        <begin position="203"/>
        <end position="232"/>
    </location>
</feature>
<dbReference type="InterPro" id="IPR051702">
    <property type="entry name" value="SH3_domain_YSC84-like"/>
</dbReference>
<protein>
    <recommendedName>
        <fullName evidence="5">SH3 domain-containing protein</fullName>
    </recommendedName>
</protein>
<dbReference type="GO" id="GO:0051666">
    <property type="term" value="P:actin cortical patch localization"/>
    <property type="evidence" value="ECO:0007669"/>
    <property type="project" value="UniProtKB-ARBA"/>
</dbReference>
<dbReference type="PROSITE" id="PS50002">
    <property type="entry name" value="SH3"/>
    <property type="match status" value="1"/>
</dbReference>
<dbReference type="STRING" id="133385.A0A2T9YAW8"/>
<evidence type="ECO:0000313" key="6">
    <source>
        <dbReference type="EMBL" id="PVU89477.1"/>
    </source>
</evidence>
<reference evidence="6 7" key="1">
    <citation type="journal article" date="2018" name="MBio">
        <title>Comparative Genomics Reveals the Core Gene Toolbox for the Fungus-Insect Symbiosis.</title>
        <authorList>
            <person name="Wang Y."/>
            <person name="Stata M."/>
            <person name="Wang W."/>
            <person name="Stajich J.E."/>
            <person name="White M.M."/>
            <person name="Moncalvo J.M."/>
        </authorList>
    </citation>
    <scope>NUCLEOTIDE SEQUENCE [LARGE SCALE GENOMIC DNA]</scope>
    <source>
        <strain evidence="6 7">SWE-8-4</strain>
    </source>
</reference>
<gene>
    <name evidence="6" type="ORF">BB561_005336</name>
</gene>
<feature type="compositionally biased region" description="Polar residues" evidence="4">
    <location>
        <begin position="241"/>
        <end position="252"/>
    </location>
</feature>
<evidence type="ECO:0000313" key="7">
    <source>
        <dbReference type="Proteomes" id="UP000245383"/>
    </source>
</evidence>
<dbReference type="GO" id="GO:0035091">
    <property type="term" value="F:phosphatidylinositol binding"/>
    <property type="evidence" value="ECO:0007669"/>
    <property type="project" value="TreeGrafter"/>
</dbReference>
<dbReference type="Pfam" id="PF00018">
    <property type="entry name" value="SH3_1"/>
    <property type="match status" value="1"/>
</dbReference>
<comment type="caution">
    <text evidence="6">The sequence shown here is derived from an EMBL/GenBank/DDBJ whole genome shotgun (WGS) entry which is preliminary data.</text>
</comment>
<dbReference type="InterPro" id="IPR036028">
    <property type="entry name" value="SH3-like_dom_sf"/>
</dbReference>
<accession>A0A2T9YAW8</accession>
<feature type="compositionally biased region" description="Polar residues" evidence="4">
    <location>
        <begin position="306"/>
        <end position="316"/>
    </location>
</feature>
<feature type="region of interest" description="Disordered" evidence="4">
    <location>
        <begin position="277"/>
        <end position="333"/>
    </location>
</feature>
<keyword evidence="2 3" id="KW-0728">SH3 domain</keyword>
<dbReference type="FunFam" id="2.30.30.40:FF:000100">
    <property type="entry name" value="SH3 domain-containing YSC84-like protein 1"/>
    <property type="match status" value="1"/>
</dbReference>
<dbReference type="PANTHER" id="PTHR15629:SF2">
    <property type="entry name" value="SH3 DOMAIN-CONTAINING YSC84-LIKE PROTEIN 1"/>
    <property type="match status" value="1"/>
</dbReference>